<organism evidence="1 2">
    <name type="scientific">Selenomonas sputigena (strain ATCC 35185 / DSM 20758 / CCUG 44933 / VPI D19B-28)</name>
    <dbReference type="NCBI Taxonomy" id="546271"/>
    <lineage>
        <taxon>Bacteria</taxon>
        <taxon>Bacillati</taxon>
        <taxon>Bacillota</taxon>
        <taxon>Negativicutes</taxon>
        <taxon>Selenomonadales</taxon>
        <taxon>Selenomonadaceae</taxon>
        <taxon>Selenomonas</taxon>
    </lineage>
</organism>
<proteinExistence type="predicted"/>
<comment type="caution">
    <text evidence="1">The sequence shown here is derived from an EMBL/GenBank/DDBJ whole genome shotgun (WGS) entry which is preliminary data.</text>
</comment>
<gene>
    <name evidence="1" type="ORF">SELSPUOL_01242</name>
</gene>
<dbReference type="Proteomes" id="UP000003505">
    <property type="component" value="Unassembled WGS sequence"/>
</dbReference>
<dbReference type="EMBL" id="ACKP02000019">
    <property type="protein sequence ID" value="EEX77368.1"/>
    <property type="molecule type" value="Genomic_DNA"/>
</dbReference>
<evidence type="ECO:0000313" key="2">
    <source>
        <dbReference type="Proteomes" id="UP000003505"/>
    </source>
</evidence>
<accession>C9LUV2</accession>
<name>C9LUV2_SELS3</name>
<evidence type="ECO:0000313" key="1">
    <source>
        <dbReference type="EMBL" id="EEX77368.1"/>
    </source>
</evidence>
<reference evidence="1 2" key="1">
    <citation type="submission" date="2009-09" db="EMBL/GenBank/DDBJ databases">
        <authorList>
            <person name="Weinstock G."/>
            <person name="Sodergren E."/>
            <person name="Clifton S."/>
            <person name="Fulton L."/>
            <person name="Fulton B."/>
            <person name="Courtney L."/>
            <person name="Fronick C."/>
            <person name="Harrison M."/>
            <person name="Strong C."/>
            <person name="Farmer C."/>
            <person name="Delahaunty K."/>
            <person name="Markovic C."/>
            <person name="Hall O."/>
            <person name="Minx P."/>
            <person name="Tomlinson C."/>
            <person name="Mitreva M."/>
            <person name="Nelson J."/>
            <person name="Hou S."/>
            <person name="Wollam A."/>
            <person name="Pepin K.H."/>
            <person name="Johnson M."/>
            <person name="Bhonagiri V."/>
            <person name="Nash W.E."/>
            <person name="Warren W."/>
            <person name="Chinwalla A."/>
            <person name="Mardis E.R."/>
            <person name="Wilson R.K."/>
        </authorList>
    </citation>
    <scope>NUCLEOTIDE SEQUENCE [LARGE SCALE GENOMIC DNA]</scope>
    <source>
        <strain evidence="2">ATCC 35185 / DSM 20758 / VPI D19B-28</strain>
    </source>
</reference>
<dbReference type="RefSeq" id="WP_006192527.1">
    <property type="nucleotide sequence ID" value="NC_015437.1"/>
</dbReference>
<dbReference type="AlphaFoldDB" id="C9LUV2"/>
<sequence length="121" mass="13941">MAAAEPNRKDSLKENGCRARLSLARLTSMHEKSIMTKERVTGVLGASVSPVKIFVLKEEPPQPRSGSFFYLQSKQMKSDVHCQRKRCNEDRQLFIKRHAHHLLTRRRTDGSPVTETIIRKR</sequence>
<protein>
    <submittedName>
        <fullName evidence="1">Uncharacterized protein</fullName>
    </submittedName>
</protein>